<reference evidence="5" key="1">
    <citation type="submission" date="2020-05" db="EMBL/GenBank/DDBJ databases">
        <authorList>
            <person name="Chiriac C."/>
            <person name="Salcher M."/>
            <person name="Ghai R."/>
            <person name="Kavagutti S V."/>
        </authorList>
    </citation>
    <scope>NUCLEOTIDE SEQUENCE</scope>
</reference>
<dbReference type="Pfam" id="PF04098">
    <property type="entry name" value="Rad52_Rad22"/>
    <property type="match status" value="1"/>
</dbReference>
<proteinExistence type="inferred from homology"/>
<keyword evidence="2" id="KW-0227">DNA damage</keyword>
<evidence type="ECO:0000256" key="4">
    <source>
        <dbReference type="SAM" id="MobiDB-lite"/>
    </source>
</evidence>
<dbReference type="EMBL" id="LR798451">
    <property type="protein sequence ID" value="CAB5238192.1"/>
    <property type="molecule type" value="Genomic_DNA"/>
</dbReference>
<dbReference type="InterPro" id="IPR041247">
    <property type="entry name" value="Rad52_fam"/>
</dbReference>
<evidence type="ECO:0000256" key="1">
    <source>
        <dbReference type="ARBA" id="ARBA00006638"/>
    </source>
</evidence>
<dbReference type="GO" id="GO:0006281">
    <property type="term" value="P:DNA repair"/>
    <property type="evidence" value="ECO:0007669"/>
    <property type="project" value="UniProtKB-KW"/>
</dbReference>
<evidence type="ECO:0000313" key="5">
    <source>
        <dbReference type="EMBL" id="CAB5238192.1"/>
    </source>
</evidence>
<keyword evidence="3" id="KW-0234">DNA repair</keyword>
<evidence type="ECO:0000256" key="3">
    <source>
        <dbReference type="ARBA" id="ARBA00023204"/>
    </source>
</evidence>
<evidence type="ECO:0000256" key="2">
    <source>
        <dbReference type="ARBA" id="ARBA00022763"/>
    </source>
</evidence>
<accession>A0A6J7XKF3</accession>
<name>A0A6J7XKF3_9CAUD</name>
<feature type="compositionally biased region" description="Basic and acidic residues" evidence="4">
    <location>
        <begin position="237"/>
        <end position="247"/>
    </location>
</feature>
<feature type="region of interest" description="Disordered" evidence="4">
    <location>
        <begin position="231"/>
        <end position="273"/>
    </location>
</feature>
<comment type="similarity">
    <text evidence="1">Belongs to the RAD52 family.</text>
</comment>
<protein>
    <submittedName>
        <fullName evidence="5">DNA repair protein Rad52/59/22</fullName>
    </submittedName>
</protein>
<gene>
    <name evidence="5" type="ORF">UFOVP144_21</name>
</gene>
<organism evidence="5">
    <name type="scientific">uncultured Caudovirales phage</name>
    <dbReference type="NCBI Taxonomy" id="2100421"/>
    <lineage>
        <taxon>Viruses</taxon>
        <taxon>Duplodnaviria</taxon>
        <taxon>Heunggongvirae</taxon>
        <taxon>Uroviricota</taxon>
        <taxon>Caudoviricetes</taxon>
        <taxon>Peduoviridae</taxon>
        <taxon>Maltschvirus</taxon>
        <taxon>Maltschvirus maltsch</taxon>
    </lineage>
</organism>
<sequence>MNNILEKLRQPFTPDRIEWRLQSCGEKQDGSIWAKCLCYIDNRAAQERLDEVFADGWSSHETFQQIGDKAVCVVEITIHGAEGIQARSVTGTCAVEANGDIDPFKSAASGAMKRAVVNLGIGRYLYDLPETWAIIDPKGKYDGKTKTGTRFRWNPPSVDGNVLDLVKAQEAYEPQESVPAKQAPTKVMAVVDSDGTWKTVIIPFGKQKGQALGSLQPASLKWWRENYQPKPYQGKISAKDKAFRDALDESAGGATKKEEAPIVQDEPIDDVPF</sequence>